<name>A0A3R7FXQ1_9EURY</name>
<keyword evidence="7" id="KW-1185">Reference proteome</keyword>
<dbReference type="Pfam" id="PF26503">
    <property type="entry name" value="DUF8167_3rd"/>
    <property type="match status" value="1"/>
</dbReference>
<feature type="compositionally biased region" description="Low complexity" evidence="1">
    <location>
        <begin position="401"/>
        <end position="417"/>
    </location>
</feature>
<dbReference type="Pfam" id="PF26502">
    <property type="entry name" value="DUF8167_2nd"/>
    <property type="match status" value="1"/>
</dbReference>
<feature type="transmembrane region" description="Helical" evidence="2">
    <location>
        <begin position="12"/>
        <end position="34"/>
    </location>
</feature>
<evidence type="ECO:0000313" key="7">
    <source>
        <dbReference type="Proteomes" id="UP000283805"/>
    </source>
</evidence>
<comment type="caution">
    <text evidence="6">The sequence shown here is derived from an EMBL/GenBank/DDBJ whole genome shotgun (WGS) entry which is preliminary data.</text>
</comment>
<protein>
    <recommendedName>
        <fullName evidence="8">RCK C-terminal domain-containing protein</fullName>
    </recommendedName>
</protein>
<dbReference type="AlphaFoldDB" id="A0A3R7FXQ1"/>
<gene>
    <name evidence="6" type="ORF">ATJ93_0595</name>
</gene>
<keyword evidence="2" id="KW-0472">Membrane</keyword>
<evidence type="ECO:0008006" key="8">
    <source>
        <dbReference type="Google" id="ProtNLM"/>
    </source>
</evidence>
<feature type="domain" description="DUF8167" evidence="5">
    <location>
        <begin position="216"/>
        <end position="322"/>
    </location>
</feature>
<evidence type="ECO:0000256" key="1">
    <source>
        <dbReference type="SAM" id="MobiDB-lite"/>
    </source>
</evidence>
<feature type="domain" description="DUF8167" evidence="3">
    <location>
        <begin position="7"/>
        <end position="102"/>
    </location>
</feature>
<dbReference type="InterPro" id="IPR058603">
    <property type="entry name" value="DUF8167_2nd"/>
</dbReference>
<sequence>MTDLPYESLLGIAYGLLLGFGPALLAGLGVLAVGIGADRTLPLAAGLATVPVAIGAGIVVGIFDPSAGLEHGPRVVLAATVAGTFGIIAVAQGNRIATELPRDRAVPLVRGTALSADAIDAVDAIGQVTVRSAGSIREFDGYPGLSPDLRTALADGSWRFPADLQLSELERRLEQRLRSTHDLSKVAVAIDGRGRATITAAPPTRAIATSLAGGTRAVTVTGLLPTGIEPGDRVAIGVAGDSDGDESAVTATLEADVLAVCSAASSEEGESDARSPSRPIGFRAADAGFEGGPGRLTVRVAASDAGRLLGADRCRIAVLPSGDAPAFEAAALLEAAGRPITALEGREVLEDGDIGLTADEVLGVHSGDEWAFVDGNGSENRDGTVDTVDTSGATDTDTDRIAPTTATPTRAFVATPPSREREVTDG</sequence>
<accession>A0A3R7FXQ1</accession>
<dbReference type="OrthoDB" id="157524at2157"/>
<keyword evidence="2" id="KW-0812">Transmembrane</keyword>
<feature type="transmembrane region" description="Helical" evidence="2">
    <location>
        <begin position="41"/>
        <end position="63"/>
    </location>
</feature>
<evidence type="ECO:0000259" key="3">
    <source>
        <dbReference type="Pfam" id="PF26501"/>
    </source>
</evidence>
<proteinExistence type="predicted"/>
<organism evidence="6 7">
    <name type="scientific">Halopiger aswanensis</name>
    <dbReference type="NCBI Taxonomy" id="148449"/>
    <lineage>
        <taxon>Archaea</taxon>
        <taxon>Methanobacteriati</taxon>
        <taxon>Methanobacteriota</taxon>
        <taxon>Stenosarchaea group</taxon>
        <taxon>Halobacteria</taxon>
        <taxon>Halobacteriales</taxon>
        <taxon>Natrialbaceae</taxon>
        <taxon>Halopiger</taxon>
    </lineage>
</organism>
<feature type="domain" description="DUF8167" evidence="4">
    <location>
        <begin position="128"/>
        <end position="202"/>
    </location>
</feature>
<evidence type="ECO:0000259" key="5">
    <source>
        <dbReference type="Pfam" id="PF26503"/>
    </source>
</evidence>
<feature type="transmembrane region" description="Helical" evidence="2">
    <location>
        <begin position="75"/>
        <end position="94"/>
    </location>
</feature>
<dbReference type="Pfam" id="PF26501">
    <property type="entry name" value="DUF8167"/>
    <property type="match status" value="1"/>
</dbReference>
<evidence type="ECO:0000256" key="2">
    <source>
        <dbReference type="SAM" id="Phobius"/>
    </source>
</evidence>
<reference evidence="6 7" key="1">
    <citation type="submission" date="2018-09" db="EMBL/GenBank/DDBJ databases">
        <title>Genomic Encyclopedia of Archaeal and Bacterial Type Strains, Phase II (KMG-II): from individual species to whole genera.</title>
        <authorList>
            <person name="Goeker M."/>
        </authorList>
    </citation>
    <scope>NUCLEOTIDE SEQUENCE [LARGE SCALE GENOMIC DNA]</scope>
    <source>
        <strain evidence="6 7">DSM 13151</strain>
    </source>
</reference>
<dbReference type="EMBL" id="RAPO01000001">
    <property type="protein sequence ID" value="RKD97606.1"/>
    <property type="molecule type" value="Genomic_DNA"/>
</dbReference>
<evidence type="ECO:0000259" key="4">
    <source>
        <dbReference type="Pfam" id="PF26502"/>
    </source>
</evidence>
<keyword evidence="2" id="KW-1133">Transmembrane helix</keyword>
<dbReference type="RefSeq" id="WP_120243122.1">
    <property type="nucleotide sequence ID" value="NZ_RAPO01000001.1"/>
</dbReference>
<dbReference type="Proteomes" id="UP000283805">
    <property type="component" value="Unassembled WGS sequence"/>
</dbReference>
<evidence type="ECO:0000313" key="6">
    <source>
        <dbReference type="EMBL" id="RKD97606.1"/>
    </source>
</evidence>
<dbReference type="InterPro" id="IPR058604">
    <property type="entry name" value="DUF8167_3rd"/>
</dbReference>
<dbReference type="InterPro" id="IPR058480">
    <property type="entry name" value="DUF8167_N"/>
</dbReference>
<feature type="region of interest" description="Disordered" evidence="1">
    <location>
        <begin position="374"/>
        <end position="426"/>
    </location>
</feature>